<dbReference type="GO" id="GO:0001181">
    <property type="term" value="F:RNA polymerase I general transcription initiation factor activity"/>
    <property type="evidence" value="ECO:0007669"/>
    <property type="project" value="InterPro"/>
</dbReference>
<sequence>MSMPEDAFLFACLESNTSTARKTHIRRLYDILQLSIHRNDLSRARRAWAVLARCKEIPWVFMWPIAVHLVGDSQSEEDDEERRIVLLREMIHQFPDQDDPVLHTYAGMLQLYQSQSLQDMNQDVSAVAFDSTLLRNAKAHFERAHILDSDNSVVDAFLTKVTSRLSEATGNLSQENHDSDEEENNDMDTAS</sequence>
<dbReference type="Pfam" id="PF04090">
    <property type="entry name" value="Rrn11"/>
    <property type="match status" value="1"/>
</dbReference>
<protein>
    <submittedName>
        <fullName evidence="2">Uncharacterized protein</fullName>
    </submittedName>
</protein>
<dbReference type="Proteomes" id="UP000297245">
    <property type="component" value="Unassembled WGS sequence"/>
</dbReference>
<dbReference type="EMBL" id="ML179035">
    <property type="protein sequence ID" value="THV08345.1"/>
    <property type="molecule type" value="Genomic_DNA"/>
</dbReference>
<reference evidence="2 3" key="1">
    <citation type="journal article" date="2019" name="Nat. Ecol. Evol.">
        <title>Megaphylogeny resolves global patterns of mushroom evolution.</title>
        <authorList>
            <person name="Varga T."/>
            <person name="Krizsan K."/>
            <person name="Foldi C."/>
            <person name="Dima B."/>
            <person name="Sanchez-Garcia M."/>
            <person name="Sanchez-Ramirez S."/>
            <person name="Szollosi G.J."/>
            <person name="Szarkandi J.G."/>
            <person name="Papp V."/>
            <person name="Albert L."/>
            <person name="Andreopoulos W."/>
            <person name="Angelini C."/>
            <person name="Antonin V."/>
            <person name="Barry K.W."/>
            <person name="Bougher N.L."/>
            <person name="Buchanan P."/>
            <person name="Buyck B."/>
            <person name="Bense V."/>
            <person name="Catcheside P."/>
            <person name="Chovatia M."/>
            <person name="Cooper J."/>
            <person name="Damon W."/>
            <person name="Desjardin D."/>
            <person name="Finy P."/>
            <person name="Geml J."/>
            <person name="Haridas S."/>
            <person name="Hughes K."/>
            <person name="Justo A."/>
            <person name="Karasinski D."/>
            <person name="Kautmanova I."/>
            <person name="Kiss B."/>
            <person name="Kocsube S."/>
            <person name="Kotiranta H."/>
            <person name="LaButti K.M."/>
            <person name="Lechner B.E."/>
            <person name="Liimatainen K."/>
            <person name="Lipzen A."/>
            <person name="Lukacs Z."/>
            <person name="Mihaltcheva S."/>
            <person name="Morgado L.N."/>
            <person name="Niskanen T."/>
            <person name="Noordeloos M.E."/>
            <person name="Ohm R.A."/>
            <person name="Ortiz-Santana B."/>
            <person name="Ovrebo C."/>
            <person name="Racz N."/>
            <person name="Riley R."/>
            <person name="Savchenko A."/>
            <person name="Shiryaev A."/>
            <person name="Soop K."/>
            <person name="Spirin V."/>
            <person name="Szebenyi C."/>
            <person name="Tomsovsky M."/>
            <person name="Tulloss R.E."/>
            <person name="Uehling J."/>
            <person name="Grigoriev I.V."/>
            <person name="Vagvolgyi C."/>
            <person name="Papp T."/>
            <person name="Martin F.M."/>
            <person name="Miettinen O."/>
            <person name="Hibbett D.S."/>
            <person name="Nagy L.G."/>
        </authorList>
    </citation>
    <scope>NUCLEOTIDE SEQUENCE [LARGE SCALE GENOMIC DNA]</scope>
    <source>
        <strain evidence="2 3">CBS 962.96</strain>
    </source>
</reference>
<dbReference type="AlphaFoldDB" id="A0A4S8MYH7"/>
<proteinExistence type="predicted"/>
<evidence type="ECO:0000313" key="3">
    <source>
        <dbReference type="Proteomes" id="UP000297245"/>
    </source>
</evidence>
<feature type="region of interest" description="Disordered" evidence="1">
    <location>
        <begin position="168"/>
        <end position="191"/>
    </location>
</feature>
<organism evidence="2 3">
    <name type="scientific">Dendrothele bispora (strain CBS 962.96)</name>
    <dbReference type="NCBI Taxonomy" id="1314807"/>
    <lineage>
        <taxon>Eukaryota</taxon>
        <taxon>Fungi</taxon>
        <taxon>Dikarya</taxon>
        <taxon>Basidiomycota</taxon>
        <taxon>Agaricomycotina</taxon>
        <taxon>Agaricomycetes</taxon>
        <taxon>Agaricomycetidae</taxon>
        <taxon>Agaricales</taxon>
        <taxon>Agaricales incertae sedis</taxon>
        <taxon>Dendrothele</taxon>
    </lineage>
</organism>
<gene>
    <name evidence="2" type="ORF">K435DRAFT_847217</name>
</gene>
<evidence type="ECO:0000256" key="1">
    <source>
        <dbReference type="SAM" id="MobiDB-lite"/>
    </source>
</evidence>
<name>A0A4S8MYH7_DENBC</name>
<feature type="compositionally biased region" description="Acidic residues" evidence="1">
    <location>
        <begin position="178"/>
        <end position="191"/>
    </location>
</feature>
<keyword evidence="3" id="KW-1185">Reference proteome</keyword>
<accession>A0A4S8MYH7</accession>
<evidence type="ECO:0000313" key="2">
    <source>
        <dbReference type="EMBL" id="THV08345.1"/>
    </source>
</evidence>
<dbReference type="InterPro" id="IPR007224">
    <property type="entry name" value="TIF_Rrn11"/>
</dbReference>
<dbReference type="OrthoDB" id="2159786at2759"/>
<dbReference type="GO" id="GO:0001164">
    <property type="term" value="F:RNA polymerase I core promoter sequence-specific DNA binding"/>
    <property type="evidence" value="ECO:0007669"/>
    <property type="project" value="InterPro"/>
</dbReference>